<feature type="transmembrane region" description="Helical" evidence="1">
    <location>
        <begin position="15"/>
        <end position="37"/>
    </location>
</feature>
<dbReference type="EMBL" id="CP024199">
    <property type="protein sequence ID" value="AUG54717.1"/>
    <property type="molecule type" value="Genomic_DNA"/>
</dbReference>
<dbReference type="Proteomes" id="UP000233458">
    <property type="component" value="Chromosome"/>
</dbReference>
<keyword evidence="1" id="KW-1133">Transmembrane helix</keyword>
<name>A0ABN5FJ68_9PROT</name>
<sequence>MDRHSDVAPLSAPNFNGVITATVGIAFFALVIVMGMAMGRVWDQSRVLCVMMPVVRQFARRYLADQVVFCRFCDVIRPVLGRKYMKCSVKLANMSSRIATISRQWRCFMSPGPMHRSLNGMDK</sequence>
<protein>
    <submittedName>
        <fullName evidence="2">Uncharacterized protein</fullName>
    </submittedName>
</protein>
<accession>A0ABN5FJ68</accession>
<evidence type="ECO:0000313" key="3">
    <source>
        <dbReference type="Proteomes" id="UP000233458"/>
    </source>
</evidence>
<gene>
    <name evidence="2" type="ORF">CSC3H3_19805</name>
</gene>
<proteinExistence type="predicted"/>
<organism evidence="2 3">
    <name type="scientific">Thalassospira marina</name>
    <dbReference type="NCBI Taxonomy" id="2048283"/>
    <lineage>
        <taxon>Bacteria</taxon>
        <taxon>Pseudomonadati</taxon>
        <taxon>Pseudomonadota</taxon>
        <taxon>Alphaproteobacteria</taxon>
        <taxon>Rhodospirillales</taxon>
        <taxon>Thalassospiraceae</taxon>
        <taxon>Thalassospira</taxon>
    </lineage>
</organism>
<keyword evidence="1" id="KW-0812">Transmembrane</keyword>
<keyword evidence="3" id="KW-1185">Reference proteome</keyword>
<keyword evidence="1" id="KW-0472">Membrane</keyword>
<evidence type="ECO:0000256" key="1">
    <source>
        <dbReference type="SAM" id="Phobius"/>
    </source>
</evidence>
<evidence type="ECO:0000313" key="2">
    <source>
        <dbReference type="EMBL" id="AUG54717.1"/>
    </source>
</evidence>
<reference evidence="2 3" key="1">
    <citation type="submission" date="2017-10" db="EMBL/GenBank/DDBJ databases">
        <title>Biodiversity and function of Thalassospira species in the particle-attached aromatic-hydrocarbon-degrading consortia from the surface seawater of the China South Sea.</title>
        <authorList>
            <person name="Dong C."/>
            <person name="Liu R."/>
            <person name="Shao Z."/>
        </authorList>
    </citation>
    <scope>NUCLEOTIDE SEQUENCE [LARGE SCALE GENOMIC DNA]</scope>
    <source>
        <strain evidence="2 3">CSC3H3</strain>
    </source>
</reference>